<keyword evidence="3" id="KW-0963">Cytoplasm</keyword>
<feature type="compositionally biased region" description="Basic and acidic residues" evidence="5">
    <location>
        <begin position="113"/>
        <end position="136"/>
    </location>
</feature>
<dbReference type="Proteomes" id="UP001162131">
    <property type="component" value="Unassembled WGS sequence"/>
</dbReference>
<feature type="region of interest" description="Disordered" evidence="5">
    <location>
        <begin position="113"/>
        <end position="154"/>
    </location>
</feature>
<dbReference type="GO" id="GO:0005634">
    <property type="term" value="C:nucleus"/>
    <property type="evidence" value="ECO:0007669"/>
    <property type="project" value="UniProtKB-SubCell"/>
</dbReference>
<comment type="subcellular location">
    <subcellularLocation>
        <location evidence="2">Cytoplasm</location>
    </subcellularLocation>
    <subcellularLocation>
        <location evidence="1">Nucleus</location>
    </subcellularLocation>
</comment>
<comment type="caution">
    <text evidence="6">The sequence shown here is derived from an EMBL/GenBank/DDBJ whole genome shotgun (WGS) entry which is preliminary data.</text>
</comment>
<evidence type="ECO:0000256" key="2">
    <source>
        <dbReference type="ARBA" id="ARBA00004496"/>
    </source>
</evidence>
<sequence length="427" mass="47823">MSNDEEFDLTKDTFFINSKPATSYIQKTQKIPIKIKKINGGFGTSARKISKFSVLDPLNYPFQTPGPGSYISHKDWSPKSTRNQEGIEDKFILKSSSQGSASPIIEFPRKSFDEISPKNRGRSTEFSKNKKDRELWNPKNIHHPPSKLASWENPGPGSYDFREKIPKIDTSWAFASKSEKLEENINGVPGPGSYDPKSNTKLPEFLNFGTKRLRTCSLGKPIITEVPGVGLYTPKPSANNHAATYVFNSESNRLNSTISIAVGPGAYESPESSPRDFSFNTTDRFKFDFFKGKPGVGPAYYRSNTKKLQKSAILDNKQKRFLPLDKQNPEFYAVSTNDVENIIGITPLPVKIDKNKAPFNSSDIRFPLARDYWIKKTGAPDPGFYNTDFSPKAKFFKSTTPRFPSPGKNDIPGPGTYDVRSSPLKNK</sequence>
<feature type="region of interest" description="Disordered" evidence="5">
    <location>
        <begin position="70"/>
        <end position="97"/>
    </location>
</feature>
<evidence type="ECO:0000256" key="3">
    <source>
        <dbReference type="ARBA" id="ARBA00022490"/>
    </source>
</evidence>
<dbReference type="GO" id="GO:0042393">
    <property type="term" value="F:histone binding"/>
    <property type="evidence" value="ECO:0007669"/>
    <property type="project" value="TreeGrafter"/>
</dbReference>
<feature type="region of interest" description="Disordered" evidence="5">
    <location>
        <begin position="396"/>
        <end position="427"/>
    </location>
</feature>
<dbReference type="GO" id="GO:0003682">
    <property type="term" value="F:chromatin binding"/>
    <property type="evidence" value="ECO:0007669"/>
    <property type="project" value="TreeGrafter"/>
</dbReference>
<keyword evidence="4" id="KW-0539">Nucleus</keyword>
<evidence type="ECO:0000256" key="4">
    <source>
        <dbReference type="ARBA" id="ARBA00023242"/>
    </source>
</evidence>
<proteinExistence type="predicted"/>
<evidence type="ECO:0000313" key="6">
    <source>
        <dbReference type="EMBL" id="CAG9318893.1"/>
    </source>
</evidence>
<evidence type="ECO:0000256" key="1">
    <source>
        <dbReference type="ARBA" id="ARBA00004123"/>
    </source>
</evidence>
<gene>
    <name evidence="6" type="ORF">BSTOLATCC_MIC22253</name>
</gene>
<reference evidence="6" key="1">
    <citation type="submission" date="2021-09" db="EMBL/GenBank/DDBJ databases">
        <authorList>
            <consortium name="AG Swart"/>
            <person name="Singh M."/>
            <person name="Singh A."/>
            <person name="Seah K."/>
            <person name="Emmerich C."/>
        </authorList>
    </citation>
    <scope>NUCLEOTIDE SEQUENCE</scope>
    <source>
        <strain evidence="6">ATCC30299</strain>
    </source>
</reference>
<evidence type="ECO:0000313" key="7">
    <source>
        <dbReference type="Proteomes" id="UP001162131"/>
    </source>
</evidence>
<dbReference type="AlphaFoldDB" id="A0AAU9IYY8"/>
<dbReference type="PANTHER" id="PTHR35678:SF1">
    <property type="entry name" value="PROTEIN STPG4"/>
    <property type="match status" value="1"/>
</dbReference>
<organism evidence="6 7">
    <name type="scientific">Blepharisma stoltei</name>
    <dbReference type="NCBI Taxonomy" id="1481888"/>
    <lineage>
        <taxon>Eukaryota</taxon>
        <taxon>Sar</taxon>
        <taxon>Alveolata</taxon>
        <taxon>Ciliophora</taxon>
        <taxon>Postciliodesmatophora</taxon>
        <taxon>Heterotrichea</taxon>
        <taxon>Heterotrichida</taxon>
        <taxon>Blepharismidae</taxon>
        <taxon>Blepharisma</taxon>
    </lineage>
</organism>
<dbReference type="InterPro" id="IPR010736">
    <property type="entry name" value="SHIPPO-rpt"/>
</dbReference>
<keyword evidence="7" id="KW-1185">Reference proteome</keyword>
<evidence type="ECO:0000256" key="5">
    <source>
        <dbReference type="SAM" id="MobiDB-lite"/>
    </source>
</evidence>
<dbReference type="GO" id="GO:0005737">
    <property type="term" value="C:cytoplasm"/>
    <property type="evidence" value="ECO:0007669"/>
    <property type="project" value="UniProtKB-SubCell"/>
</dbReference>
<accession>A0AAU9IYY8</accession>
<dbReference type="EMBL" id="CAJZBQ010000021">
    <property type="protein sequence ID" value="CAG9318893.1"/>
    <property type="molecule type" value="Genomic_DNA"/>
</dbReference>
<name>A0AAU9IYY8_9CILI</name>
<dbReference type="GO" id="GO:0044727">
    <property type="term" value="P:epigenetic programing of male pronucleus"/>
    <property type="evidence" value="ECO:0007669"/>
    <property type="project" value="TreeGrafter"/>
</dbReference>
<dbReference type="PANTHER" id="PTHR35678">
    <property type="entry name" value="PROTEIN STPG4"/>
    <property type="match status" value="1"/>
</dbReference>
<dbReference type="Pfam" id="PF07004">
    <property type="entry name" value="SHIPPO-rpt"/>
    <property type="match status" value="3"/>
</dbReference>
<protein>
    <submittedName>
        <fullName evidence="6">Uncharacterized protein</fullName>
    </submittedName>
</protein>